<evidence type="ECO:0000256" key="1">
    <source>
        <dbReference type="SAM" id="Phobius"/>
    </source>
</evidence>
<proteinExistence type="predicted"/>
<feature type="transmembrane region" description="Helical" evidence="1">
    <location>
        <begin position="64"/>
        <end position="83"/>
    </location>
</feature>
<dbReference type="Proteomes" id="UP001597478">
    <property type="component" value="Unassembled WGS sequence"/>
</dbReference>
<organism evidence="2 3">
    <name type="scientific">Prauserella oleivorans</name>
    <dbReference type="NCBI Taxonomy" id="1478153"/>
    <lineage>
        <taxon>Bacteria</taxon>
        <taxon>Bacillati</taxon>
        <taxon>Actinomycetota</taxon>
        <taxon>Actinomycetes</taxon>
        <taxon>Pseudonocardiales</taxon>
        <taxon>Pseudonocardiaceae</taxon>
        <taxon>Prauserella</taxon>
    </lineage>
</organism>
<name>A0ABW5W4U0_9PSEU</name>
<evidence type="ECO:0000313" key="2">
    <source>
        <dbReference type="EMBL" id="MFD2798555.1"/>
    </source>
</evidence>
<accession>A0ABW5W4U0</accession>
<feature type="transmembrane region" description="Helical" evidence="1">
    <location>
        <begin position="95"/>
        <end position="114"/>
    </location>
</feature>
<reference evidence="3" key="1">
    <citation type="journal article" date="2019" name="Int. J. Syst. Evol. Microbiol.">
        <title>The Global Catalogue of Microorganisms (GCM) 10K type strain sequencing project: providing services to taxonomists for standard genome sequencing and annotation.</title>
        <authorList>
            <consortium name="The Broad Institute Genomics Platform"/>
            <consortium name="The Broad Institute Genome Sequencing Center for Infectious Disease"/>
            <person name="Wu L."/>
            <person name="Ma J."/>
        </authorList>
    </citation>
    <scope>NUCLEOTIDE SEQUENCE [LARGE SCALE GENOMIC DNA]</scope>
    <source>
        <strain evidence="3">IBRC-M 10906</strain>
    </source>
</reference>
<protein>
    <recommendedName>
        <fullName evidence="4">DUF1440 domain-containing protein</fullName>
    </recommendedName>
</protein>
<comment type="caution">
    <text evidence="2">The sequence shown here is derived from an EMBL/GenBank/DDBJ whole genome shotgun (WGS) entry which is preliminary data.</text>
</comment>
<keyword evidence="1" id="KW-0472">Membrane</keyword>
<dbReference type="RefSeq" id="WP_377389504.1">
    <property type="nucleotide sequence ID" value="NZ_JBHSAN010000017.1"/>
</dbReference>
<evidence type="ECO:0000313" key="3">
    <source>
        <dbReference type="Proteomes" id="UP001597478"/>
    </source>
</evidence>
<sequence length="165" mass="16829">MLSSIARGIAAGAAGVTALNATTYADMAVRGRPASTTPEQSVEKLARTLRTDVPGDGQARQARLTGLGALLGTVTGVVVGAGYGAARACGWNPSVVVGGLAASGTAMVGASAPMTVLGITDPRSWSTADWLSDVLPHLAYGMVTAATFAATERRRRFRMALRAVR</sequence>
<evidence type="ECO:0008006" key="4">
    <source>
        <dbReference type="Google" id="ProtNLM"/>
    </source>
</evidence>
<keyword evidence="3" id="KW-1185">Reference proteome</keyword>
<keyword evidence="1" id="KW-1133">Transmembrane helix</keyword>
<dbReference type="EMBL" id="JBHUOF010000004">
    <property type="protein sequence ID" value="MFD2798555.1"/>
    <property type="molecule type" value="Genomic_DNA"/>
</dbReference>
<keyword evidence="1" id="KW-0812">Transmembrane</keyword>
<gene>
    <name evidence="2" type="ORF">ACFS2C_04020</name>
</gene>
<feature type="transmembrane region" description="Helical" evidence="1">
    <location>
        <begin position="134"/>
        <end position="151"/>
    </location>
</feature>